<dbReference type="EMBL" id="QGTD01000013">
    <property type="protein sequence ID" value="PWU67659.1"/>
    <property type="molecule type" value="Genomic_DNA"/>
</dbReference>
<evidence type="ECO:0000256" key="1">
    <source>
        <dbReference type="ARBA" id="ARBA00023157"/>
    </source>
</evidence>
<keyword evidence="1" id="KW-1015">Disulfide bond</keyword>
<dbReference type="PANTHER" id="PTHR42852">
    <property type="entry name" value="THIOL:DISULFIDE INTERCHANGE PROTEIN DSBE"/>
    <property type="match status" value="1"/>
</dbReference>
<gene>
    <name evidence="4" type="ORF">DLJ74_14475</name>
</gene>
<dbReference type="Pfam" id="PF00578">
    <property type="entry name" value="AhpC-TSA"/>
    <property type="match status" value="1"/>
</dbReference>
<evidence type="ECO:0000313" key="4">
    <source>
        <dbReference type="EMBL" id="PWU67659.1"/>
    </source>
</evidence>
<dbReference type="GO" id="GO:0016209">
    <property type="term" value="F:antioxidant activity"/>
    <property type="evidence" value="ECO:0007669"/>
    <property type="project" value="InterPro"/>
</dbReference>
<feature type="domain" description="Thioredoxin" evidence="3">
    <location>
        <begin position="59"/>
        <end position="196"/>
    </location>
</feature>
<evidence type="ECO:0000259" key="3">
    <source>
        <dbReference type="PROSITE" id="PS51352"/>
    </source>
</evidence>
<name>A0A317L1J1_9BACI</name>
<comment type="caution">
    <text evidence="4">The sequence shown here is derived from an EMBL/GenBank/DDBJ whole genome shotgun (WGS) entry which is preliminary data.</text>
</comment>
<dbReference type="PROSITE" id="PS51352">
    <property type="entry name" value="THIOREDOXIN_2"/>
    <property type="match status" value="1"/>
</dbReference>
<dbReference type="InterPro" id="IPR036249">
    <property type="entry name" value="Thioredoxin-like_sf"/>
</dbReference>
<dbReference type="InterPro" id="IPR050553">
    <property type="entry name" value="Thioredoxin_ResA/DsbE_sf"/>
</dbReference>
<dbReference type="AlphaFoldDB" id="A0A317L1J1"/>
<sequence length="196" mass="22327">MKKIIITVVLLAMFGYAVFDLVVQDKKSDHATINTNEKTEKENDETNSQTNPTDVEIGLEEGDLAPDFQLETLAGETVKLSEFQGQRVMLNFWATWCPPCRAEMPDMEKFHQEKDITILAVNLTKTEATIKDINNFVDEFGLSFPILLDQKIEVANTYQIRPIPTSYMIDSNGIIQYKALGALNYEMMVSEFEKME</sequence>
<dbReference type="PROSITE" id="PS00194">
    <property type="entry name" value="THIOREDOXIN_1"/>
    <property type="match status" value="1"/>
</dbReference>
<dbReference type="PANTHER" id="PTHR42852:SF1">
    <property type="entry name" value="THIOREDOXIN-LIKE PROTEIN YNEN"/>
    <property type="match status" value="1"/>
</dbReference>
<protein>
    <submittedName>
        <fullName evidence="4">Alkyl hydroperoxide reductase</fullName>
    </submittedName>
</protein>
<feature type="region of interest" description="Disordered" evidence="2">
    <location>
        <begin position="33"/>
        <end position="54"/>
    </location>
</feature>
<organism evidence="4 5">
    <name type="scientific">Gracilibacillus dipsosauri</name>
    <dbReference type="NCBI Taxonomy" id="178340"/>
    <lineage>
        <taxon>Bacteria</taxon>
        <taxon>Bacillati</taxon>
        <taxon>Bacillota</taxon>
        <taxon>Bacilli</taxon>
        <taxon>Bacillales</taxon>
        <taxon>Bacillaceae</taxon>
        <taxon>Gracilibacillus</taxon>
    </lineage>
</organism>
<evidence type="ECO:0000313" key="5">
    <source>
        <dbReference type="Proteomes" id="UP000245624"/>
    </source>
</evidence>
<dbReference type="OrthoDB" id="25753at2"/>
<dbReference type="Gene3D" id="3.40.30.10">
    <property type="entry name" value="Glutaredoxin"/>
    <property type="match status" value="1"/>
</dbReference>
<dbReference type="CDD" id="cd02966">
    <property type="entry name" value="TlpA_like_family"/>
    <property type="match status" value="1"/>
</dbReference>
<dbReference type="SUPFAM" id="SSF52833">
    <property type="entry name" value="Thioredoxin-like"/>
    <property type="match status" value="1"/>
</dbReference>
<dbReference type="InterPro" id="IPR000866">
    <property type="entry name" value="AhpC/TSA"/>
</dbReference>
<dbReference type="InterPro" id="IPR013766">
    <property type="entry name" value="Thioredoxin_domain"/>
</dbReference>
<reference evidence="4 5" key="1">
    <citation type="submission" date="2018-05" db="EMBL/GenBank/DDBJ databases">
        <title>Genomic analysis of Gracilibacillus dipsosauri DD1 reveals novel features of a salt-tolerant amylase.</title>
        <authorList>
            <person name="Deutch C.E."/>
            <person name="Yang S."/>
        </authorList>
    </citation>
    <scope>NUCLEOTIDE SEQUENCE [LARGE SCALE GENOMIC DNA]</scope>
    <source>
        <strain evidence="4 5">DD1</strain>
    </source>
</reference>
<dbReference type="InterPro" id="IPR017937">
    <property type="entry name" value="Thioredoxin_CS"/>
</dbReference>
<evidence type="ECO:0000256" key="2">
    <source>
        <dbReference type="SAM" id="MobiDB-lite"/>
    </source>
</evidence>
<dbReference type="GO" id="GO:0016491">
    <property type="term" value="F:oxidoreductase activity"/>
    <property type="evidence" value="ECO:0007669"/>
    <property type="project" value="InterPro"/>
</dbReference>
<keyword evidence="5" id="KW-1185">Reference proteome</keyword>
<accession>A0A317L1J1</accession>
<proteinExistence type="predicted"/>
<dbReference type="Proteomes" id="UP000245624">
    <property type="component" value="Unassembled WGS sequence"/>
</dbReference>
<dbReference type="RefSeq" id="WP_109985003.1">
    <property type="nucleotide sequence ID" value="NZ_QGTD01000013.1"/>
</dbReference>